<sequence length="76" mass="8405">MSGAELVWSILCLGANNPIFNTTLLRNGAKICYFRSQDVGGTNNPLEQMGNEKYGVKILVQKVCTHRVSVRNYSGK</sequence>
<gene>
    <name evidence="1" type="ORF">CWI37_1534p0010</name>
</gene>
<proteinExistence type="predicted"/>
<dbReference type="AlphaFoldDB" id="A0A4Q9KX18"/>
<organism evidence="1 2">
    <name type="scientific">Hamiltosporidium tvaerminnensis</name>
    <dbReference type="NCBI Taxonomy" id="1176355"/>
    <lineage>
        <taxon>Eukaryota</taxon>
        <taxon>Fungi</taxon>
        <taxon>Fungi incertae sedis</taxon>
        <taxon>Microsporidia</taxon>
        <taxon>Dubosqiidae</taxon>
        <taxon>Hamiltosporidium</taxon>
    </lineage>
</organism>
<reference evidence="1 2" key="1">
    <citation type="submission" date="2017-12" db="EMBL/GenBank/DDBJ databases">
        <authorList>
            <person name="Pombert J.-F."/>
            <person name="Haag K.L."/>
            <person name="Ebert D."/>
        </authorList>
    </citation>
    <scope>NUCLEOTIDE SEQUENCE [LARGE SCALE GENOMIC DNA]</scope>
    <source>
        <strain evidence="1">FI-OER-3-3</strain>
    </source>
</reference>
<name>A0A4Q9KX18_9MICR</name>
<evidence type="ECO:0000313" key="1">
    <source>
        <dbReference type="EMBL" id="TBT98930.1"/>
    </source>
</evidence>
<accession>A0A4Q9KX18</accession>
<dbReference type="VEuPathDB" id="MicrosporidiaDB:CWI37_1534p0010"/>
<evidence type="ECO:0000313" key="2">
    <source>
        <dbReference type="Proteomes" id="UP000292362"/>
    </source>
</evidence>
<protein>
    <submittedName>
        <fullName evidence="1">Uncharacterized protein</fullName>
    </submittedName>
</protein>
<dbReference type="EMBL" id="PITJ01001534">
    <property type="protein sequence ID" value="TBT98930.1"/>
    <property type="molecule type" value="Genomic_DNA"/>
</dbReference>
<comment type="caution">
    <text evidence="1">The sequence shown here is derived from an EMBL/GenBank/DDBJ whole genome shotgun (WGS) entry which is preliminary data.</text>
</comment>
<dbReference type="Proteomes" id="UP000292362">
    <property type="component" value="Unassembled WGS sequence"/>
</dbReference>